<dbReference type="EMBL" id="VSSQ01098236">
    <property type="protein sequence ID" value="MPN41287.1"/>
    <property type="molecule type" value="Genomic_DNA"/>
</dbReference>
<proteinExistence type="predicted"/>
<accession>A0A645HQN8</accession>
<keyword evidence="1" id="KW-1133">Transmembrane helix</keyword>
<dbReference type="AlphaFoldDB" id="A0A645HQN8"/>
<keyword evidence="1" id="KW-0812">Transmembrane</keyword>
<protein>
    <submittedName>
        <fullName evidence="2">Uncharacterized protein</fullName>
    </submittedName>
</protein>
<keyword evidence="1" id="KW-0472">Membrane</keyword>
<comment type="caution">
    <text evidence="2">The sequence shown here is derived from an EMBL/GenBank/DDBJ whole genome shotgun (WGS) entry which is preliminary data.</text>
</comment>
<evidence type="ECO:0000313" key="2">
    <source>
        <dbReference type="EMBL" id="MPN41287.1"/>
    </source>
</evidence>
<organism evidence="2">
    <name type="scientific">bioreactor metagenome</name>
    <dbReference type="NCBI Taxonomy" id="1076179"/>
    <lineage>
        <taxon>unclassified sequences</taxon>
        <taxon>metagenomes</taxon>
        <taxon>ecological metagenomes</taxon>
    </lineage>
</organism>
<gene>
    <name evidence="2" type="ORF">SDC9_188830</name>
</gene>
<reference evidence="2" key="1">
    <citation type="submission" date="2019-08" db="EMBL/GenBank/DDBJ databases">
        <authorList>
            <person name="Kucharzyk K."/>
            <person name="Murdoch R.W."/>
            <person name="Higgins S."/>
            <person name="Loffler F."/>
        </authorList>
    </citation>
    <scope>NUCLEOTIDE SEQUENCE</scope>
</reference>
<feature type="transmembrane region" description="Helical" evidence="1">
    <location>
        <begin position="43"/>
        <end position="69"/>
    </location>
</feature>
<sequence>MFVSICIPFSFCYCFGIFIFLSNTKEFIKFIFQRVHNSTGVNFFIIGFSGFAVSDFCVISLYGSVIIIFDDLCRCTWCFCRCAAVCAGTNFGCCADLRCFTGLGCFAGFSCFACLCCVTHLCCTVCGCVISCNCCFTSNSLSRSCCSCCRVIFIFSARRKR</sequence>
<feature type="transmembrane region" description="Helical" evidence="1">
    <location>
        <begin position="6"/>
        <end position="22"/>
    </location>
</feature>
<name>A0A645HQN8_9ZZZZ</name>
<evidence type="ECO:0000256" key="1">
    <source>
        <dbReference type="SAM" id="Phobius"/>
    </source>
</evidence>